<reference evidence="5 6" key="1">
    <citation type="submission" date="2019-04" db="EMBL/GenBank/DDBJ databases">
        <title>Rhodococcus oryzae sp. nov., a novel actinomycete isolated from rhizosphere soil of rice (Oryza sativa L.).</title>
        <authorList>
            <person name="Li C."/>
        </authorList>
    </citation>
    <scope>NUCLEOTIDE SEQUENCE [LARGE SCALE GENOMIC DNA]</scope>
    <source>
        <strain evidence="5 6">NEAU-CX67</strain>
    </source>
</reference>
<dbReference type="Proteomes" id="UP000305109">
    <property type="component" value="Unassembled WGS sequence"/>
</dbReference>
<dbReference type="PANTHER" id="PTHR43176">
    <property type="entry name" value="3-HYDROXYISOBUTYRYL-COA HYDROLASE-RELATED"/>
    <property type="match status" value="1"/>
</dbReference>
<dbReference type="EMBL" id="SUMD01000010">
    <property type="protein sequence ID" value="TJZ75885.1"/>
    <property type="molecule type" value="Genomic_DNA"/>
</dbReference>
<proteinExistence type="predicted"/>
<evidence type="ECO:0000313" key="6">
    <source>
        <dbReference type="Proteomes" id="UP000305109"/>
    </source>
</evidence>
<dbReference type="InterPro" id="IPR032259">
    <property type="entry name" value="HIBYL-CoA-H"/>
</dbReference>
<dbReference type="RefSeq" id="WP_136911440.1">
    <property type="nucleotide sequence ID" value="NZ_SUMD01000010.1"/>
</dbReference>
<dbReference type="SUPFAM" id="SSF52096">
    <property type="entry name" value="ClpP/crotonase"/>
    <property type="match status" value="1"/>
</dbReference>
<dbReference type="InterPro" id="IPR045004">
    <property type="entry name" value="ECH_dom"/>
</dbReference>
<evidence type="ECO:0000256" key="3">
    <source>
        <dbReference type="ARBA" id="ARBA00022801"/>
    </source>
</evidence>
<comment type="catalytic activity">
    <reaction evidence="1">
        <text>3-hydroxy-2-methylpropanoyl-CoA + H2O = 3-hydroxy-2-methylpropanoate + CoA + H(+)</text>
        <dbReference type="Rhea" id="RHEA:20888"/>
        <dbReference type="ChEBI" id="CHEBI:11805"/>
        <dbReference type="ChEBI" id="CHEBI:15377"/>
        <dbReference type="ChEBI" id="CHEBI:15378"/>
        <dbReference type="ChEBI" id="CHEBI:57287"/>
        <dbReference type="ChEBI" id="CHEBI:57340"/>
        <dbReference type="EC" id="3.1.2.4"/>
    </reaction>
</comment>
<dbReference type="NCBIfam" id="NF004127">
    <property type="entry name" value="PRK05617.1"/>
    <property type="match status" value="1"/>
</dbReference>
<evidence type="ECO:0000256" key="2">
    <source>
        <dbReference type="ARBA" id="ARBA00011915"/>
    </source>
</evidence>
<dbReference type="PANTHER" id="PTHR43176:SF3">
    <property type="entry name" value="3-HYDROXYISOBUTYRYL-COA HYDROLASE, MITOCHONDRIAL"/>
    <property type="match status" value="1"/>
</dbReference>
<dbReference type="InterPro" id="IPR029045">
    <property type="entry name" value="ClpP/crotonase-like_dom_sf"/>
</dbReference>
<accession>A0ABY2RJ69</accession>
<keyword evidence="6" id="KW-1185">Reference proteome</keyword>
<evidence type="ECO:0000256" key="1">
    <source>
        <dbReference type="ARBA" id="ARBA00001709"/>
    </source>
</evidence>
<evidence type="ECO:0000313" key="5">
    <source>
        <dbReference type="EMBL" id="TJZ75885.1"/>
    </source>
</evidence>
<dbReference type="Pfam" id="PF16113">
    <property type="entry name" value="ECH_2"/>
    <property type="match status" value="1"/>
</dbReference>
<dbReference type="EC" id="3.1.2.4" evidence="2"/>
<sequence>MTEAEVIVDKRDGLGLLTLNRPKAINALNHSMVHQLAAALAEWAADDEVRAVVLTGAGERGLCAGGDIVSIYHDAQDGGDGSREFWRDEYVLNAAIASYPKPYVAIMDGIVMGGGVGVSAHGGVRIVTERSMIGMPEAGIGFVLDVGGTYLLSRAPGELGTHIALTTARLTAGDAIACGLADHFIPSGRVPAFLAALAAGTLERALEEFTEPEPESALLAQKGWIGDAYSADTVEEIVSRLRDSGIPAAADAAEQILAKSPTAAKVTLRSLRRSRDLGSLEEVLNQEYRVSSACLDSHDLVEGIRAQVVEKDRNPAWSPATLEEVTDEQVDRFFADLGAFELGLVPGGNTHSSITLGNTQELSSVGEGKS</sequence>
<feature type="domain" description="Enoyl-CoA hydratase/isomerase" evidence="4">
    <location>
        <begin position="15"/>
        <end position="334"/>
    </location>
</feature>
<dbReference type="CDD" id="cd06558">
    <property type="entry name" value="crotonase-like"/>
    <property type="match status" value="1"/>
</dbReference>
<name>A0ABY2RJ69_9NOCA</name>
<organism evidence="5 6">
    <name type="scientific">Rhodococcus oryzae</name>
    <dbReference type="NCBI Taxonomy" id="2571143"/>
    <lineage>
        <taxon>Bacteria</taxon>
        <taxon>Bacillati</taxon>
        <taxon>Actinomycetota</taxon>
        <taxon>Actinomycetes</taxon>
        <taxon>Mycobacteriales</taxon>
        <taxon>Nocardiaceae</taxon>
        <taxon>Rhodococcus</taxon>
    </lineage>
</organism>
<evidence type="ECO:0000259" key="4">
    <source>
        <dbReference type="Pfam" id="PF16113"/>
    </source>
</evidence>
<gene>
    <name evidence="5" type="ORF">FCG67_19365</name>
</gene>
<keyword evidence="3" id="KW-0378">Hydrolase</keyword>
<protein>
    <recommendedName>
        <fullName evidence="2">3-hydroxyisobutyryl-CoA hydrolase</fullName>
        <ecNumber evidence="2">3.1.2.4</ecNumber>
    </recommendedName>
</protein>
<comment type="caution">
    <text evidence="5">The sequence shown here is derived from an EMBL/GenBank/DDBJ whole genome shotgun (WGS) entry which is preliminary data.</text>
</comment>
<dbReference type="Gene3D" id="3.90.226.10">
    <property type="entry name" value="2-enoyl-CoA Hydratase, Chain A, domain 1"/>
    <property type="match status" value="1"/>
</dbReference>